<evidence type="ECO:0000256" key="2">
    <source>
        <dbReference type="ARBA" id="ARBA00023002"/>
    </source>
</evidence>
<evidence type="ECO:0000259" key="3">
    <source>
        <dbReference type="Pfam" id="PF08546"/>
    </source>
</evidence>
<dbReference type="Proteomes" id="UP000032233">
    <property type="component" value="Unassembled WGS sequence"/>
</dbReference>
<dbReference type="InParanoid" id="A0A0D2K208"/>
<dbReference type="InterPro" id="IPR013752">
    <property type="entry name" value="KPA_reductase"/>
</dbReference>
<dbReference type="EMBL" id="AZAC01000002">
    <property type="protein sequence ID" value="KIX15710.1"/>
    <property type="molecule type" value="Genomic_DNA"/>
</dbReference>
<proteinExistence type="predicted"/>
<dbReference type="InterPro" id="IPR050838">
    <property type="entry name" value="Ketopantoate_reductase"/>
</dbReference>
<protein>
    <recommendedName>
        <fullName evidence="3">Ketopantoate reductase C-terminal domain-containing protein</fullName>
    </recommendedName>
</protein>
<evidence type="ECO:0000256" key="1">
    <source>
        <dbReference type="ARBA" id="ARBA00022857"/>
    </source>
</evidence>
<organism evidence="4 5">
    <name type="scientific">Dethiosulfatarculus sandiegensis</name>
    <dbReference type="NCBI Taxonomy" id="1429043"/>
    <lineage>
        <taxon>Bacteria</taxon>
        <taxon>Pseudomonadati</taxon>
        <taxon>Thermodesulfobacteriota</taxon>
        <taxon>Desulfarculia</taxon>
        <taxon>Desulfarculales</taxon>
        <taxon>Desulfarculaceae</taxon>
        <taxon>Dethiosulfatarculus</taxon>
    </lineage>
</organism>
<dbReference type="GO" id="GO:0008677">
    <property type="term" value="F:2-dehydropantoate 2-reductase activity"/>
    <property type="evidence" value="ECO:0007669"/>
    <property type="project" value="TreeGrafter"/>
</dbReference>
<evidence type="ECO:0000313" key="4">
    <source>
        <dbReference type="EMBL" id="KIX15710.1"/>
    </source>
</evidence>
<dbReference type="SUPFAM" id="SSF48179">
    <property type="entry name" value="6-phosphogluconate dehydrogenase C-terminal domain-like"/>
    <property type="match status" value="1"/>
</dbReference>
<dbReference type="Gene3D" id="1.10.1040.10">
    <property type="entry name" value="N-(1-d-carboxylethyl)-l-norvaline Dehydrogenase, domain 2"/>
    <property type="match status" value="1"/>
</dbReference>
<sequence>MAEAVKEVARKTKDNLSSMLQDLANNKRTEVEIINGVKESQARRLGMSAPVNRWLTQLVLSLERKNRKFTQKK</sequence>
<dbReference type="InterPro" id="IPR013328">
    <property type="entry name" value="6PGD_dom2"/>
</dbReference>
<keyword evidence="2" id="KW-0560">Oxidoreductase</keyword>
<gene>
    <name evidence="4" type="ORF">X474_02545</name>
</gene>
<dbReference type="InterPro" id="IPR008927">
    <property type="entry name" value="6-PGluconate_DH-like_C_sf"/>
</dbReference>
<reference evidence="4 5" key="1">
    <citation type="submission" date="2013-11" db="EMBL/GenBank/DDBJ databases">
        <title>Metagenomic analysis of a methanogenic consortium involved in long chain n-alkane degradation.</title>
        <authorList>
            <person name="Davidova I.A."/>
            <person name="Callaghan A.V."/>
            <person name="Wawrik B."/>
            <person name="Pruitt S."/>
            <person name="Marks C."/>
            <person name="Duncan K.E."/>
            <person name="Suflita J.M."/>
        </authorList>
    </citation>
    <scope>NUCLEOTIDE SEQUENCE [LARGE SCALE GENOMIC DNA]</scope>
    <source>
        <strain evidence="4 5">SPR</strain>
    </source>
</reference>
<dbReference type="OrthoDB" id="5333395at2"/>
<comment type="caution">
    <text evidence="4">The sequence shown here is derived from an EMBL/GenBank/DDBJ whole genome shotgun (WGS) entry which is preliminary data.</text>
</comment>
<dbReference type="AlphaFoldDB" id="A0A0D2K208"/>
<dbReference type="STRING" id="1429043.X474_02545"/>
<dbReference type="GO" id="GO:0005737">
    <property type="term" value="C:cytoplasm"/>
    <property type="evidence" value="ECO:0007669"/>
    <property type="project" value="TreeGrafter"/>
</dbReference>
<name>A0A0D2K208_9BACT</name>
<dbReference type="GO" id="GO:0050661">
    <property type="term" value="F:NADP binding"/>
    <property type="evidence" value="ECO:0007669"/>
    <property type="project" value="TreeGrafter"/>
</dbReference>
<evidence type="ECO:0000313" key="5">
    <source>
        <dbReference type="Proteomes" id="UP000032233"/>
    </source>
</evidence>
<accession>A0A0D2K208</accession>
<dbReference type="PANTHER" id="PTHR43765">
    <property type="entry name" value="2-DEHYDROPANTOATE 2-REDUCTASE-RELATED"/>
    <property type="match status" value="1"/>
</dbReference>
<dbReference type="Pfam" id="PF08546">
    <property type="entry name" value="ApbA_C"/>
    <property type="match status" value="1"/>
</dbReference>
<feature type="domain" description="Ketopantoate reductase C-terminal" evidence="3">
    <location>
        <begin position="2"/>
        <end position="60"/>
    </location>
</feature>
<keyword evidence="1" id="KW-0521">NADP</keyword>
<dbReference type="PANTHER" id="PTHR43765:SF2">
    <property type="entry name" value="2-DEHYDROPANTOATE 2-REDUCTASE"/>
    <property type="match status" value="1"/>
</dbReference>
<keyword evidence="5" id="KW-1185">Reference proteome</keyword>